<protein>
    <recommendedName>
        <fullName evidence="4">Transmembrane protein</fullName>
    </recommendedName>
</protein>
<evidence type="ECO:0000313" key="2">
    <source>
        <dbReference type="EMBL" id="KAF5206282.1"/>
    </source>
</evidence>
<keyword evidence="1" id="KW-0812">Transmembrane</keyword>
<keyword evidence="3" id="KW-1185">Reference proteome</keyword>
<dbReference type="EMBL" id="JABWDY010002936">
    <property type="protein sequence ID" value="KAF5206282.1"/>
    <property type="molecule type" value="Genomic_DNA"/>
</dbReference>
<reference evidence="2 3" key="1">
    <citation type="submission" date="2020-06" db="EMBL/GenBank/DDBJ databases">
        <title>Transcriptomic and genomic resources for Thalictrum thalictroides and T. hernandezii: Facilitating candidate gene discovery in an emerging model plant lineage.</title>
        <authorList>
            <person name="Arias T."/>
            <person name="Riano-Pachon D.M."/>
            <person name="Di Stilio V.S."/>
        </authorList>
    </citation>
    <scope>NUCLEOTIDE SEQUENCE [LARGE SCALE GENOMIC DNA]</scope>
    <source>
        <strain evidence="3">cv. WT478/WT964</strain>
        <tissue evidence="2">Leaves</tissue>
    </source>
</reference>
<evidence type="ECO:0000256" key="1">
    <source>
        <dbReference type="SAM" id="Phobius"/>
    </source>
</evidence>
<feature type="transmembrane region" description="Helical" evidence="1">
    <location>
        <begin position="23"/>
        <end position="47"/>
    </location>
</feature>
<accession>A0A7J6XD38</accession>
<dbReference type="AlphaFoldDB" id="A0A7J6XD38"/>
<organism evidence="2 3">
    <name type="scientific">Thalictrum thalictroides</name>
    <name type="common">Rue-anemone</name>
    <name type="synonym">Anemone thalictroides</name>
    <dbReference type="NCBI Taxonomy" id="46969"/>
    <lineage>
        <taxon>Eukaryota</taxon>
        <taxon>Viridiplantae</taxon>
        <taxon>Streptophyta</taxon>
        <taxon>Embryophyta</taxon>
        <taxon>Tracheophyta</taxon>
        <taxon>Spermatophyta</taxon>
        <taxon>Magnoliopsida</taxon>
        <taxon>Ranunculales</taxon>
        <taxon>Ranunculaceae</taxon>
        <taxon>Thalictroideae</taxon>
        <taxon>Thalictrum</taxon>
    </lineage>
</organism>
<proteinExistence type="predicted"/>
<keyword evidence="1" id="KW-0472">Membrane</keyword>
<sequence>MDVIILESQLESLLLNHLGNFDFLTFISTSLWTWVAAVLAAAALSLWKIKSSTLVVDSPASGSHFLPPTKSDVVDDGYVLLHQQPASHKEEEDISPSCDDSCVMYTFIDEGNDEKEVH</sequence>
<dbReference type="PANTHER" id="PTHR36369:SF1">
    <property type="entry name" value="TRANSMEMBRANE PROTEIN"/>
    <property type="match status" value="1"/>
</dbReference>
<evidence type="ECO:0008006" key="4">
    <source>
        <dbReference type="Google" id="ProtNLM"/>
    </source>
</evidence>
<keyword evidence="1" id="KW-1133">Transmembrane helix</keyword>
<comment type="caution">
    <text evidence="2">The sequence shown here is derived from an EMBL/GenBank/DDBJ whole genome shotgun (WGS) entry which is preliminary data.</text>
</comment>
<name>A0A7J6XD38_THATH</name>
<evidence type="ECO:0000313" key="3">
    <source>
        <dbReference type="Proteomes" id="UP000554482"/>
    </source>
</evidence>
<dbReference type="Proteomes" id="UP000554482">
    <property type="component" value="Unassembled WGS sequence"/>
</dbReference>
<dbReference type="PANTHER" id="PTHR36369">
    <property type="entry name" value="TRANSMEMBRANE PROTEIN"/>
    <property type="match status" value="1"/>
</dbReference>
<gene>
    <name evidence="2" type="ORF">FRX31_004132</name>
</gene>